<gene>
    <name evidence="1" type="ORF">CTER_5125</name>
</gene>
<comment type="caution">
    <text evidence="1">The sequence shown here is derived from an EMBL/GenBank/DDBJ whole genome shotgun (WGS) entry which is preliminary data.</text>
</comment>
<evidence type="ECO:0000313" key="1">
    <source>
        <dbReference type="EMBL" id="EMS74032.1"/>
    </source>
</evidence>
<name>S0FQ92_RUMCE</name>
<keyword evidence="2" id="KW-1185">Reference proteome</keyword>
<dbReference type="RefSeq" id="WP_004623065.1">
    <property type="nucleotide sequence ID" value="NZ_AORV01000008.1"/>
</dbReference>
<evidence type="ECO:0000313" key="2">
    <source>
        <dbReference type="Proteomes" id="UP000014155"/>
    </source>
</evidence>
<dbReference type="EMBL" id="AORV01000008">
    <property type="protein sequence ID" value="EMS74032.1"/>
    <property type="molecule type" value="Genomic_DNA"/>
</dbReference>
<dbReference type="Proteomes" id="UP000014155">
    <property type="component" value="Unassembled WGS sequence"/>
</dbReference>
<organism evidence="1 2">
    <name type="scientific">Ruminiclostridium cellobioparum subsp. termitidis CT1112</name>
    <dbReference type="NCBI Taxonomy" id="1195236"/>
    <lineage>
        <taxon>Bacteria</taxon>
        <taxon>Bacillati</taxon>
        <taxon>Bacillota</taxon>
        <taxon>Clostridia</taxon>
        <taxon>Eubacteriales</taxon>
        <taxon>Oscillospiraceae</taxon>
        <taxon>Ruminiclostridium</taxon>
    </lineage>
</organism>
<sequence>MLDLKEKIINDLKSGIPLRYRRYGITNNEFKLILEELIAEGIIIFDIYQNILRDGKPHPHHGDPINIKLRK</sequence>
<dbReference type="STRING" id="1195236.CTER_5125"/>
<dbReference type="AlphaFoldDB" id="S0FQ92"/>
<reference evidence="1 2" key="1">
    <citation type="journal article" date="2013" name="Genome Announc.">
        <title>Draft Genome Sequence of the Cellulolytic, Mesophilic, Anaerobic Bacterium Clostridium termitidis Strain CT1112 (DSM 5398).</title>
        <authorList>
            <person name="Lal S."/>
            <person name="Ramachandran U."/>
            <person name="Zhang X."/>
            <person name="Munir R."/>
            <person name="Sparling R."/>
            <person name="Levin D.B."/>
        </authorList>
    </citation>
    <scope>NUCLEOTIDE SEQUENCE [LARGE SCALE GENOMIC DNA]</scope>
    <source>
        <strain evidence="1 2">CT1112</strain>
    </source>
</reference>
<accession>S0FQ92</accession>
<protein>
    <submittedName>
        <fullName evidence="1">Uncharacterized protein</fullName>
    </submittedName>
</protein>
<proteinExistence type="predicted"/>